<evidence type="ECO:0000256" key="14">
    <source>
        <dbReference type="HAMAP-Rule" id="MF_01458"/>
    </source>
</evidence>
<comment type="subunit">
    <text evidence="14">Homohexamer.</text>
</comment>
<dbReference type="PANTHER" id="PTHR43655">
    <property type="entry name" value="ATP-DEPENDENT PROTEASE"/>
    <property type="match status" value="1"/>
</dbReference>
<keyword evidence="3 14" id="KW-0645">Protease</keyword>
<keyword evidence="7 14" id="KW-0378">Hydrolase</keyword>
<comment type="similarity">
    <text evidence="13 14">In the central section; belongs to the AAA ATPase family.</text>
</comment>
<dbReference type="GO" id="GO:0005886">
    <property type="term" value="C:plasma membrane"/>
    <property type="evidence" value="ECO:0007669"/>
    <property type="project" value="UniProtKB-SubCell"/>
</dbReference>
<comment type="caution">
    <text evidence="17">The sequence shown here is derived from an EMBL/GenBank/DDBJ whole genome shotgun (WGS) entry which is preliminary data.</text>
</comment>
<evidence type="ECO:0000256" key="13">
    <source>
        <dbReference type="ARBA" id="ARBA00061570"/>
    </source>
</evidence>
<accession>A0A9D9HBW5</accession>
<dbReference type="Proteomes" id="UP000823633">
    <property type="component" value="Unassembled WGS sequence"/>
</dbReference>
<dbReference type="InterPro" id="IPR027417">
    <property type="entry name" value="P-loop_NTPase"/>
</dbReference>
<comment type="similarity">
    <text evidence="15">Belongs to the AAA ATPase family.</text>
</comment>
<feature type="binding site" evidence="14">
    <location>
        <position position="522"/>
    </location>
    <ligand>
        <name>Zn(2+)</name>
        <dbReference type="ChEBI" id="CHEBI:29105"/>
        <note>catalytic</note>
    </ligand>
</feature>
<evidence type="ECO:0000313" key="17">
    <source>
        <dbReference type="EMBL" id="MBO8444062.1"/>
    </source>
</evidence>
<dbReference type="InterPro" id="IPR041569">
    <property type="entry name" value="AAA_lid_3"/>
</dbReference>
<dbReference type="GO" id="GO:0016887">
    <property type="term" value="F:ATP hydrolysis activity"/>
    <property type="evidence" value="ECO:0007669"/>
    <property type="project" value="UniProtKB-UniRule"/>
</dbReference>
<dbReference type="Gene3D" id="1.10.8.60">
    <property type="match status" value="1"/>
</dbReference>
<dbReference type="NCBIfam" id="TIGR01241">
    <property type="entry name" value="FtsH_fam"/>
    <property type="match status" value="1"/>
</dbReference>
<keyword evidence="14" id="KW-1003">Cell membrane</keyword>
<dbReference type="Gene3D" id="1.20.58.760">
    <property type="entry name" value="Peptidase M41"/>
    <property type="match status" value="1"/>
</dbReference>
<evidence type="ECO:0000256" key="11">
    <source>
        <dbReference type="ARBA" id="ARBA00023049"/>
    </source>
</evidence>
<keyword evidence="5 14" id="KW-0479">Metal-binding</keyword>
<dbReference type="InterPro" id="IPR000642">
    <property type="entry name" value="Peptidase_M41"/>
</dbReference>
<dbReference type="SMART" id="SM00382">
    <property type="entry name" value="AAA"/>
    <property type="match status" value="1"/>
</dbReference>
<dbReference type="CDD" id="cd19501">
    <property type="entry name" value="RecA-like_FtsH"/>
    <property type="match status" value="1"/>
</dbReference>
<dbReference type="Pfam" id="PF17862">
    <property type="entry name" value="AAA_lid_3"/>
    <property type="match status" value="1"/>
</dbReference>
<proteinExistence type="inferred from homology"/>
<dbReference type="GO" id="GO:0008270">
    <property type="term" value="F:zinc ion binding"/>
    <property type="evidence" value="ECO:0007669"/>
    <property type="project" value="UniProtKB-UniRule"/>
</dbReference>
<comment type="subcellular location">
    <subcellularLocation>
        <location evidence="14">Cell membrane</location>
        <topology evidence="14">Multi-pass membrane protein</topology>
        <orientation evidence="14">Cytoplasmic side</orientation>
    </subcellularLocation>
    <subcellularLocation>
        <location evidence="1">Membrane</location>
    </subcellularLocation>
</comment>
<dbReference type="FunFam" id="3.40.50.300:FF:000001">
    <property type="entry name" value="ATP-dependent zinc metalloprotease FtsH"/>
    <property type="match status" value="1"/>
</dbReference>
<evidence type="ECO:0000313" key="18">
    <source>
        <dbReference type="Proteomes" id="UP000823633"/>
    </source>
</evidence>
<dbReference type="SUPFAM" id="SSF140990">
    <property type="entry name" value="FtsH protease domain-like"/>
    <property type="match status" value="1"/>
</dbReference>
<feature type="transmembrane region" description="Helical" evidence="14">
    <location>
        <begin position="12"/>
        <end position="33"/>
    </location>
</feature>
<name>A0A9D9HBW5_9SPIR</name>
<feature type="binding site" evidence="14">
    <location>
        <position position="445"/>
    </location>
    <ligand>
        <name>Zn(2+)</name>
        <dbReference type="ChEBI" id="CHEBI:29105"/>
        <note>catalytic</note>
    </ligand>
</feature>
<evidence type="ECO:0000256" key="4">
    <source>
        <dbReference type="ARBA" id="ARBA00022692"/>
    </source>
</evidence>
<dbReference type="InterPro" id="IPR003593">
    <property type="entry name" value="AAA+_ATPase"/>
</dbReference>
<evidence type="ECO:0000256" key="2">
    <source>
        <dbReference type="ARBA" id="ARBA00010044"/>
    </source>
</evidence>
<evidence type="ECO:0000256" key="6">
    <source>
        <dbReference type="ARBA" id="ARBA00022741"/>
    </source>
</evidence>
<evidence type="ECO:0000259" key="16">
    <source>
        <dbReference type="SMART" id="SM00382"/>
    </source>
</evidence>
<evidence type="ECO:0000256" key="7">
    <source>
        <dbReference type="ARBA" id="ARBA00022801"/>
    </source>
</evidence>
<keyword evidence="10 14" id="KW-1133">Transmembrane helix</keyword>
<dbReference type="Gene3D" id="3.40.50.300">
    <property type="entry name" value="P-loop containing nucleotide triphosphate hydrolases"/>
    <property type="match status" value="1"/>
</dbReference>
<evidence type="ECO:0000256" key="1">
    <source>
        <dbReference type="ARBA" id="ARBA00004370"/>
    </source>
</evidence>
<dbReference type="FunFam" id="1.20.58.760:FF:000001">
    <property type="entry name" value="ATP-dependent zinc metalloprotease FtsH"/>
    <property type="match status" value="1"/>
</dbReference>
<dbReference type="GO" id="GO:0004222">
    <property type="term" value="F:metalloendopeptidase activity"/>
    <property type="evidence" value="ECO:0007669"/>
    <property type="project" value="InterPro"/>
</dbReference>
<evidence type="ECO:0000256" key="12">
    <source>
        <dbReference type="ARBA" id="ARBA00023136"/>
    </source>
</evidence>
<keyword evidence="9 14" id="KW-0067">ATP-binding</keyword>
<gene>
    <name evidence="14 17" type="primary">ftsH</name>
    <name evidence="17" type="ORF">IAC42_09975</name>
</gene>
<evidence type="ECO:0000256" key="5">
    <source>
        <dbReference type="ARBA" id="ARBA00022723"/>
    </source>
</evidence>
<dbReference type="Pfam" id="PF00004">
    <property type="entry name" value="AAA"/>
    <property type="match status" value="1"/>
</dbReference>
<dbReference type="GO" id="GO:0006508">
    <property type="term" value="P:proteolysis"/>
    <property type="evidence" value="ECO:0007669"/>
    <property type="project" value="UniProtKB-KW"/>
</dbReference>
<dbReference type="FunFam" id="1.10.8.60:FF:000001">
    <property type="entry name" value="ATP-dependent zinc metalloprotease FtsH"/>
    <property type="match status" value="1"/>
</dbReference>
<reference evidence="17" key="1">
    <citation type="submission" date="2020-10" db="EMBL/GenBank/DDBJ databases">
        <authorList>
            <person name="Gilroy R."/>
        </authorList>
    </citation>
    <scope>NUCLEOTIDE SEQUENCE</scope>
    <source>
        <strain evidence="17">11167</strain>
    </source>
</reference>
<organism evidence="17 18">
    <name type="scientific">Candidatus Aphodenecus pullistercoris</name>
    <dbReference type="NCBI Taxonomy" id="2840669"/>
    <lineage>
        <taxon>Bacteria</taxon>
        <taxon>Pseudomonadati</taxon>
        <taxon>Spirochaetota</taxon>
        <taxon>Spirochaetia</taxon>
        <taxon>Spirochaetales</taxon>
        <taxon>Candidatus Aphodenecus</taxon>
    </lineage>
</organism>
<keyword evidence="12 14" id="KW-0472">Membrane</keyword>
<keyword evidence="11 14" id="KW-0482">Metalloprotease</keyword>
<comment type="cofactor">
    <cofactor evidence="14">
        <name>Zn(2+)</name>
        <dbReference type="ChEBI" id="CHEBI:29105"/>
    </cofactor>
    <text evidence="14">Binds 1 zinc ion per subunit.</text>
</comment>
<dbReference type="InterPro" id="IPR011546">
    <property type="entry name" value="Pept_M41_FtsH_extracell"/>
</dbReference>
<dbReference type="Pfam" id="PF01434">
    <property type="entry name" value="Peptidase_M41"/>
    <property type="match status" value="1"/>
</dbReference>
<dbReference type="InterPro" id="IPR003959">
    <property type="entry name" value="ATPase_AAA_core"/>
</dbReference>
<feature type="transmembrane region" description="Helical" evidence="14">
    <location>
        <begin position="130"/>
        <end position="150"/>
    </location>
</feature>
<feature type="active site" evidence="14">
    <location>
        <position position="446"/>
    </location>
</feature>
<dbReference type="HAMAP" id="MF_01458">
    <property type="entry name" value="FtsH"/>
    <property type="match status" value="1"/>
</dbReference>
<sequence length="630" mass="69693">MHPNTKKKWSFSIIYFLVIIILLTMMNTCLYRSNIQPVEIEYSTFKSMVSDGRIQQVAFTEDQYIGYSMTSEDAAAMLDEFASTRQIPHDIDTSKVIPYSTYIIDDPTFVPLLDEMGVEYYATAPAEPSILLSLLSVFLPVIVFIFLFSWMSRKMSQGAGGVMSFNQNKSQIIAEGDTGVRFKDVAGCDESKRELEEVVDFLKNSDKYTAIGAKVPKGVLLVGPPGTGKTLLARAVAGEAGVSFFKMSGADFVEMFVGVGAARVRDLFKQAREKAPCIVFIDEIDAIGRQRSSAGIGGNDEREQTLNQLLVEMDGFDSRSGVIILAATNRAEILDPALLRPGRFDRQVLVDKPDLEGRLAILKIHSAKLKLSPSVDLRKVAQATAGLAGADLANICNEAALMAVRAKRDRIVQEDFEEAIEKSIAGLERRSRVMNPKERQRVAYHETGHALTAFMTKGASPVSKISIVPRGFGALGYTLQTPTEDRFLLSQDELIGNIDVLLGGRAAEEVTFNDISTGASNDISRASDQVRKMICEYGMSEKFKNLTLPMKSSGIDGVGGSREYSEETQKYIDEESERIISSRYAYVVDNLRRNWKALDTIAKKLLEDEVIEGDDFNRMAEELVIKEIEA</sequence>
<dbReference type="Pfam" id="PF06480">
    <property type="entry name" value="FtsH_ext"/>
    <property type="match status" value="1"/>
</dbReference>
<evidence type="ECO:0000256" key="15">
    <source>
        <dbReference type="RuleBase" id="RU003651"/>
    </source>
</evidence>
<reference evidence="17" key="2">
    <citation type="journal article" date="2021" name="PeerJ">
        <title>Extensive microbial diversity within the chicken gut microbiome revealed by metagenomics and culture.</title>
        <authorList>
            <person name="Gilroy R."/>
            <person name="Ravi A."/>
            <person name="Getino M."/>
            <person name="Pursley I."/>
            <person name="Horton D.L."/>
            <person name="Alikhan N.F."/>
            <person name="Baker D."/>
            <person name="Gharbi K."/>
            <person name="Hall N."/>
            <person name="Watson M."/>
            <person name="Adriaenssens E.M."/>
            <person name="Foster-Nyarko E."/>
            <person name="Jarju S."/>
            <person name="Secka A."/>
            <person name="Antonio M."/>
            <person name="Oren A."/>
            <person name="Chaudhuri R.R."/>
            <person name="La Ragione R."/>
            <person name="Hildebrand F."/>
            <person name="Pallen M.J."/>
        </authorList>
    </citation>
    <scope>NUCLEOTIDE SEQUENCE</scope>
    <source>
        <strain evidence="17">11167</strain>
    </source>
</reference>
<dbReference type="InterPro" id="IPR005936">
    <property type="entry name" value="FtsH"/>
</dbReference>
<evidence type="ECO:0000256" key="8">
    <source>
        <dbReference type="ARBA" id="ARBA00022833"/>
    </source>
</evidence>
<evidence type="ECO:0000256" key="10">
    <source>
        <dbReference type="ARBA" id="ARBA00022989"/>
    </source>
</evidence>
<dbReference type="InterPro" id="IPR037219">
    <property type="entry name" value="Peptidase_M41-like"/>
</dbReference>
<dbReference type="InterPro" id="IPR003960">
    <property type="entry name" value="ATPase_AAA_CS"/>
</dbReference>
<evidence type="ECO:0000256" key="9">
    <source>
        <dbReference type="ARBA" id="ARBA00022840"/>
    </source>
</evidence>
<evidence type="ECO:0000256" key="3">
    <source>
        <dbReference type="ARBA" id="ARBA00022670"/>
    </source>
</evidence>
<keyword evidence="8 14" id="KW-0862">Zinc</keyword>
<dbReference type="Gene3D" id="3.30.720.210">
    <property type="match status" value="1"/>
</dbReference>
<dbReference type="GO" id="GO:0030163">
    <property type="term" value="P:protein catabolic process"/>
    <property type="evidence" value="ECO:0007669"/>
    <property type="project" value="UniProtKB-UniRule"/>
</dbReference>
<dbReference type="InterPro" id="IPR050928">
    <property type="entry name" value="ATP-dep_Zn_Metalloprotease"/>
</dbReference>
<dbReference type="PANTHER" id="PTHR43655:SF2">
    <property type="entry name" value="AFG3 LIKE MATRIX AAA PEPTIDASE SUBUNIT 2, ISOFORM A"/>
    <property type="match status" value="1"/>
</dbReference>
<comment type="similarity">
    <text evidence="2 14">In the C-terminal section; belongs to the peptidase M41 family.</text>
</comment>
<comment type="function">
    <text evidence="14">Acts as a processive, ATP-dependent zinc metallopeptidase for both cytoplasmic and membrane proteins. Plays a role in the quality control of integral membrane proteins.</text>
</comment>
<feature type="binding site" evidence="14">
    <location>
        <position position="449"/>
    </location>
    <ligand>
        <name>Zn(2+)</name>
        <dbReference type="ChEBI" id="CHEBI:29105"/>
        <note>catalytic</note>
    </ligand>
</feature>
<protein>
    <recommendedName>
        <fullName evidence="14">ATP-dependent zinc metalloprotease FtsH</fullName>
        <ecNumber evidence="14">3.4.24.-</ecNumber>
    </recommendedName>
</protein>
<dbReference type="GO" id="GO:0005524">
    <property type="term" value="F:ATP binding"/>
    <property type="evidence" value="ECO:0007669"/>
    <property type="project" value="UniProtKB-UniRule"/>
</dbReference>
<dbReference type="GO" id="GO:0004176">
    <property type="term" value="F:ATP-dependent peptidase activity"/>
    <property type="evidence" value="ECO:0007669"/>
    <property type="project" value="InterPro"/>
</dbReference>
<dbReference type="EC" id="3.4.24.-" evidence="14"/>
<keyword evidence="4 14" id="KW-0812">Transmembrane</keyword>
<feature type="binding site" evidence="14">
    <location>
        <begin position="223"/>
        <end position="230"/>
    </location>
    <ligand>
        <name>ATP</name>
        <dbReference type="ChEBI" id="CHEBI:30616"/>
    </ligand>
</feature>
<dbReference type="PROSITE" id="PS00674">
    <property type="entry name" value="AAA"/>
    <property type="match status" value="1"/>
</dbReference>
<dbReference type="EMBL" id="JADIMU010000069">
    <property type="protein sequence ID" value="MBO8444062.1"/>
    <property type="molecule type" value="Genomic_DNA"/>
</dbReference>
<dbReference type="AlphaFoldDB" id="A0A9D9HBW5"/>
<keyword evidence="6 14" id="KW-0547">Nucleotide-binding</keyword>
<feature type="domain" description="AAA+ ATPase" evidence="16">
    <location>
        <begin position="215"/>
        <end position="354"/>
    </location>
</feature>
<dbReference type="SUPFAM" id="SSF52540">
    <property type="entry name" value="P-loop containing nucleoside triphosphate hydrolases"/>
    <property type="match status" value="1"/>
</dbReference>